<accession>A0A0F5J6S9</accession>
<dbReference type="Pfam" id="PF17170">
    <property type="entry name" value="DUF5128"/>
    <property type="match status" value="1"/>
</dbReference>
<evidence type="ECO:0000313" key="2">
    <source>
        <dbReference type="Proteomes" id="UP000033047"/>
    </source>
</evidence>
<sequence length="348" mass="40010">MKKTCLLLLLLVGIIYINEGYKIISEDMPVKSTTEGSLSDVADEVIAIPLETTSDCRLKHATQIKRDRNELFLVSNGQLFHFDCSGKFLSRITSNKHFLVTDYVIDPLEKQLIVMDDRENVYYYDYDGTLLERKSLAGINPLKTPTRLMYHNRHIWMTAQSLSPSEEGTGKQCVNEWLYKFDTTFNLQDARKLTAADLGRFYLGACFSTELSVTNGNVYAYSPSTQPDELLADTLYLIRRNKLNIHEEYSSILPLCIAGRYLVSTYSDATDTDKNYTFCYDRREDYAYNVTGGFEDNFYHTGRVPDLKSLDIYNNSFCYCRSGEEVKKAFPDRTEEDNPVLFIVRMKA</sequence>
<dbReference type="Proteomes" id="UP000033047">
    <property type="component" value="Unassembled WGS sequence"/>
</dbReference>
<comment type="caution">
    <text evidence="1">The sequence shown here is derived from an EMBL/GenBank/DDBJ whole genome shotgun (WGS) entry which is preliminary data.</text>
</comment>
<reference evidence="1 2" key="1">
    <citation type="submission" date="2013-04" db="EMBL/GenBank/DDBJ databases">
        <title>The Genome Sequence of Parabacteroides goldsteinii DSM 19448.</title>
        <authorList>
            <consortium name="The Broad Institute Genomics Platform"/>
            <person name="Earl A."/>
            <person name="Ward D."/>
            <person name="Feldgarden M."/>
            <person name="Gevers D."/>
            <person name="Martens E."/>
            <person name="Sakamoto M."/>
            <person name="Benno Y."/>
            <person name="Song Y."/>
            <person name="Liu C."/>
            <person name="Lee J."/>
            <person name="Bolanos M."/>
            <person name="Vaisanen M.L."/>
            <person name="Finegold S.M."/>
            <person name="Walker B."/>
            <person name="Young S."/>
            <person name="Zeng Q."/>
            <person name="Gargeya S."/>
            <person name="Fitzgerald M."/>
            <person name="Haas B."/>
            <person name="Abouelleil A."/>
            <person name="Allen A.W."/>
            <person name="Alvarado L."/>
            <person name="Arachchi H.M."/>
            <person name="Berlin A.M."/>
            <person name="Chapman S.B."/>
            <person name="Gainer-Dewar J."/>
            <person name="Goldberg J."/>
            <person name="Griggs A."/>
            <person name="Gujja S."/>
            <person name="Hansen M."/>
            <person name="Howarth C."/>
            <person name="Imamovic A."/>
            <person name="Ireland A."/>
            <person name="Larimer J."/>
            <person name="McCowan C."/>
            <person name="Murphy C."/>
            <person name="Pearson M."/>
            <person name="Poon T.W."/>
            <person name="Priest M."/>
            <person name="Roberts A."/>
            <person name="Saif S."/>
            <person name="Shea T."/>
            <person name="Sisk P."/>
            <person name="Sykes S."/>
            <person name="Wortman J."/>
            <person name="Nusbaum C."/>
            <person name="Birren B."/>
        </authorList>
    </citation>
    <scope>NUCLEOTIDE SEQUENCE [LARGE SCALE GENOMIC DNA]</scope>
    <source>
        <strain evidence="1 2">DSM 19448</strain>
    </source>
</reference>
<evidence type="ECO:0008006" key="3">
    <source>
        <dbReference type="Google" id="ProtNLM"/>
    </source>
</evidence>
<proteinExistence type="predicted"/>
<protein>
    <recommendedName>
        <fullName evidence="3">6-bladed beta-propeller</fullName>
    </recommendedName>
</protein>
<dbReference type="PATRIC" id="fig|927665.4.peg.3097"/>
<gene>
    <name evidence="1" type="ORF">HMPREF1535_03014</name>
</gene>
<evidence type="ECO:0000313" key="1">
    <source>
        <dbReference type="EMBL" id="KKB53473.1"/>
    </source>
</evidence>
<name>A0A0F5J6S9_9BACT</name>
<dbReference type="HOGENOM" id="CLU_789527_0_0_10"/>
<dbReference type="RefSeq" id="WP_046147558.1">
    <property type="nucleotide sequence ID" value="NZ_KQ033913.1"/>
</dbReference>
<dbReference type="EMBL" id="AQHV01000014">
    <property type="protein sequence ID" value="KKB53473.1"/>
    <property type="molecule type" value="Genomic_DNA"/>
</dbReference>
<dbReference type="SUPFAM" id="SSF63825">
    <property type="entry name" value="YWTD domain"/>
    <property type="match status" value="1"/>
</dbReference>
<organism evidence="1 2">
    <name type="scientific">Parabacteroides goldsteinii DSM 19448 = WAL 12034</name>
    <dbReference type="NCBI Taxonomy" id="927665"/>
    <lineage>
        <taxon>Bacteria</taxon>
        <taxon>Pseudomonadati</taxon>
        <taxon>Bacteroidota</taxon>
        <taxon>Bacteroidia</taxon>
        <taxon>Bacteroidales</taxon>
        <taxon>Tannerellaceae</taxon>
        <taxon>Parabacteroides</taxon>
    </lineage>
</organism>
<dbReference type="AlphaFoldDB" id="A0A0F5J6S9"/>